<dbReference type="GO" id="GO:0005886">
    <property type="term" value="C:plasma membrane"/>
    <property type="evidence" value="ECO:0007669"/>
    <property type="project" value="UniProtKB-SubCell"/>
</dbReference>
<keyword evidence="7" id="KW-1133">Transmembrane helix</keyword>
<sequence length="551" mass="60159">MKLRNRLTILGVLPLVLSISIIAYMIFQIVNIQNSAKDDVNVLTATESLNGSLIVTKQSLANYAFTSSDANKSEVLSLLAGTEEEMNNLGQLIKDGKKRDTLSKAAGKFGELKQAAEQALNSQNTAEVKRQSMRISGVLNDMHLLKKQTNEWYDGILKQTEEKIAFIIMSSVIASALLIVLSIGLSWFISSRIINPINMVVKDAAMVAAGNLTIQPRTAGKNSKFEIDLLQQSFADMVHNLRQTVLSVDSIGGRVETFTDEVSVHMQSLTESSNQVAVSTEELSRGSQSISEDISSAAEMMNAMGEEFSKNVEESNLSVQSSKEALEMVQTGKATIDKQKAFSEQQSQSSQDIMLSVEQFAQYTDEIDQAAVSVKSIADQTNLLALNAAIEAARAGEAGKGFAVVAEEVRKLAEDSSRATERIGKMVMNIKEGIGSIIELTNNGNRLSQNQLSSMAETENAFENISDKISIVYQQLNTLVKGMEHSNEMTARVTSAVENISAVTEETAAGTEEISASTEEQLNFFTQMNEKVGQLHQMTEEMNKELSKFTL</sequence>
<evidence type="ECO:0000256" key="3">
    <source>
        <dbReference type="ARBA" id="ARBA00023136"/>
    </source>
</evidence>
<comment type="caution">
    <text evidence="10">The sequence shown here is derived from an EMBL/GenBank/DDBJ whole genome shotgun (WGS) entry which is preliminary data.</text>
</comment>
<dbReference type="AlphaFoldDB" id="A0A3A1QX02"/>
<dbReference type="Pfam" id="PF00672">
    <property type="entry name" value="HAMP"/>
    <property type="match status" value="1"/>
</dbReference>
<evidence type="ECO:0000256" key="1">
    <source>
        <dbReference type="ARBA" id="ARBA00004236"/>
    </source>
</evidence>
<keyword evidence="11" id="KW-1185">Reference proteome</keyword>
<dbReference type="Proteomes" id="UP000265801">
    <property type="component" value="Unassembled WGS sequence"/>
</dbReference>
<evidence type="ECO:0000256" key="4">
    <source>
        <dbReference type="ARBA" id="ARBA00023224"/>
    </source>
</evidence>
<dbReference type="PROSITE" id="PS50885">
    <property type="entry name" value="HAMP"/>
    <property type="match status" value="1"/>
</dbReference>
<evidence type="ECO:0000256" key="7">
    <source>
        <dbReference type="SAM" id="Phobius"/>
    </source>
</evidence>
<feature type="domain" description="Methyl-accepting transducer" evidence="8">
    <location>
        <begin position="265"/>
        <end position="515"/>
    </location>
</feature>
<evidence type="ECO:0000256" key="6">
    <source>
        <dbReference type="PROSITE-ProRule" id="PRU00284"/>
    </source>
</evidence>
<evidence type="ECO:0000256" key="5">
    <source>
        <dbReference type="ARBA" id="ARBA00029447"/>
    </source>
</evidence>
<dbReference type="GO" id="GO:0007165">
    <property type="term" value="P:signal transduction"/>
    <property type="evidence" value="ECO:0007669"/>
    <property type="project" value="UniProtKB-KW"/>
</dbReference>
<dbReference type="Pfam" id="PF00015">
    <property type="entry name" value="MCPsignal"/>
    <property type="match status" value="1"/>
</dbReference>
<gene>
    <name evidence="10" type="ORF">D3H55_13495</name>
</gene>
<keyword evidence="3 7" id="KW-0472">Membrane</keyword>
<feature type="domain" description="HAMP" evidence="9">
    <location>
        <begin position="191"/>
        <end position="246"/>
    </location>
</feature>
<dbReference type="EMBL" id="QXIR01000018">
    <property type="protein sequence ID" value="RIW32285.1"/>
    <property type="molecule type" value="Genomic_DNA"/>
</dbReference>
<dbReference type="Gene3D" id="1.10.287.950">
    <property type="entry name" value="Methyl-accepting chemotaxis protein"/>
    <property type="match status" value="1"/>
</dbReference>
<dbReference type="InterPro" id="IPR004089">
    <property type="entry name" value="MCPsignal_dom"/>
</dbReference>
<protein>
    <submittedName>
        <fullName evidence="10">Methyl-accepting chemotaxis protein</fullName>
    </submittedName>
</protein>
<comment type="subcellular location">
    <subcellularLocation>
        <location evidence="1">Cell membrane</location>
    </subcellularLocation>
</comment>
<dbReference type="PROSITE" id="PS50111">
    <property type="entry name" value="CHEMOTAXIS_TRANSDUC_2"/>
    <property type="match status" value="1"/>
</dbReference>
<keyword evidence="4 6" id="KW-0807">Transducer</keyword>
<name>A0A3A1QX02_9BACI</name>
<accession>A0A3A1QX02</accession>
<dbReference type="PANTHER" id="PTHR32089">
    <property type="entry name" value="METHYL-ACCEPTING CHEMOTAXIS PROTEIN MCPB"/>
    <property type="match status" value="1"/>
</dbReference>
<keyword evidence="2" id="KW-1003">Cell membrane</keyword>
<dbReference type="InterPro" id="IPR003660">
    <property type="entry name" value="HAMP_dom"/>
</dbReference>
<dbReference type="SMART" id="SM00304">
    <property type="entry name" value="HAMP"/>
    <property type="match status" value="1"/>
</dbReference>
<comment type="similarity">
    <text evidence="5">Belongs to the methyl-accepting chemotaxis (MCP) protein family.</text>
</comment>
<organism evidence="10 11">
    <name type="scientific">Bacillus salacetis</name>
    <dbReference type="NCBI Taxonomy" id="2315464"/>
    <lineage>
        <taxon>Bacteria</taxon>
        <taxon>Bacillati</taxon>
        <taxon>Bacillota</taxon>
        <taxon>Bacilli</taxon>
        <taxon>Bacillales</taxon>
        <taxon>Bacillaceae</taxon>
        <taxon>Bacillus</taxon>
    </lineage>
</organism>
<dbReference type="OrthoDB" id="2450685at2"/>
<keyword evidence="7" id="KW-0812">Transmembrane</keyword>
<proteinExistence type="inferred from homology"/>
<dbReference type="PANTHER" id="PTHR32089:SF112">
    <property type="entry name" value="LYSOZYME-LIKE PROTEIN-RELATED"/>
    <property type="match status" value="1"/>
</dbReference>
<reference evidence="10 11" key="1">
    <citation type="submission" date="2018-09" db="EMBL/GenBank/DDBJ databases">
        <title>Bacillus saliacetes sp. nov., isolated from Thai shrimp paste (Ka-pi).</title>
        <authorList>
            <person name="Daroonpunt R."/>
            <person name="Tanasupawat S."/>
            <person name="Yiamsombut S."/>
        </authorList>
    </citation>
    <scope>NUCLEOTIDE SEQUENCE [LARGE SCALE GENOMIC DNA]</scope>
    <source>
        <strain evidence="10 11">SKP7-4</strain>
    </source>
</reference>
<evidence type="ECO:0000313" key="11">
    <source>
        <dbReference type="Proteomes" id="UP000265801"/>
    </source>
</evidence>
<dbReference type="SUPFAM" id="SSF58104">
    <property type="entry name" value="Methyl-accepting chemotaxis protein (MCP) signaling domain"/>
    <property type="match status" value="1"/>
</dbReference>
<dbReference type="RefSeq" id="WP_119547484.1">
    <property type="nucleotide sequence ID" value="NZ_QXIR01000018.1"/>
</dbReference>
<feature type="transmembrane region" description="Helical" evidence="7">
    <location>
        <begin position="164"/>
        <end position="189"/>
    </location>
</feature>
<evidence type="ECO:0000259" key="8">
    <source>
        <dbReference type="PROSITE" id="PS50111"/>
    </source>
</evidence>
<evidence type="ECO:0000256" key="2">
    <source>
        <dbReference type="ARBA" id="ARBA00022475"/>
    </source>
</evidence>
<evidence type="ECO:0000259" key="9">
    <source>
        <dbReference type="PROSITE" id="PS50885"/>
    </source>
</evidence>
<dbReference type="SMART" id="SM00283">
    <property type="entry name" value="MA"/>
    <property type="match status" value="1"/>
</dbReference>
<feature type="transmembrane region" description="Helical" evidence="7">
    <location>
        <begin position="7"/>
        <end position="27"/>
    </location>
</feature>
<evidence type="ECO:0000313" key="10">
    <source>
        <dbReference type="EMBL" id="RIW32285.1"/>
    </source>
</evidence>